<dbReference type="InterPro" id="IPR003856">
    <property type="entry name" value="LPS_length_determ_N"/>
</dbReference>
<feature type="transmembrane region" description="Helical" evidence="7">
    <location>
        <begin position="33"/>
        <end position="51"/>
    </location>
</feature>
<feature type="transmembrane region" description="Helical" evidence="7">
    <location>
        <begin position="224"/>
        <end position="246"/>
    </location>
</feature>
<evidence type="ECO:0000256" key="7">
    <source>
        <dbReference type="SAM" id="Phobius"/>
    </source>
</evidence>
<dbReference type="OrthoDB" id="5781423at2"/>
<dbReference type="GO" id="GO:0005886">
    <property type="term" value="C:plasma membrane"/>
    <property type="evidence" value="ECO:0007669"/>
    <property type="project" value="UniProtKB-SubCell"/>
</dbReference>
<keyword evidence="5 7" id="KW-0472">Membrane</keyword>
<dbReference type="RefSeq" id="WP_113268392.1">
    <property type="nucleotide sequence ID" value="NZ_QNTU01000001.1"/>
</dbReference>
<evidence type="ECO:0000313" key="10">
    <source>
        <dbReference type="Proteomes" id="UP000252204"/>
    </source>
</evidence>
<feature type="domain" description="Polysaccharide chain length determinant N-terminal" evidence="8">
    <location>
        <begin position="16"/>
        <end position="67"/>
    </location>
</feature>
<reference evidence="10" key="1">
    <citation type="submission" date="2018-06" db="EMBL/GenBank/DDBJ databases">
        <title>Whole genome sequencing of four bacterial strains from South Shetland trench revealing bio-synthetic gene clusters.</title>
        <authorList>
            <person name="Abdel-Mageed W.M."/>
            <person name="Lehri B."/>
            <person name="Jarmusch S."/>
            <person name="Miranda K."/>
            <person name="Goodfellow M."/>
            <person name="Jaspars M."/>
            <person name="Karlyshev A.V."/>
        </authorList>
    </citation>
    <scope>NUCLEOTIDE SEQUENCE [LARGE SCALE GENOMIC DNA]</scope>
    <source>
        <strain evidence="10">SST4</strain>
    </source>
</reference>
<evidence type="ECO:0000259" key="8">
    <source>
        <dbReference type="Pfam" id="PF02706"/>
    </source>
</evidence>
<keyword evidence="4 7" id="KW-1133">Transmembrane helix</keyword>
<comment type="subcellular location">
    <subcellularLocation>
        <location evidence="1">Cell membrane</location>
        <topology evidence="1">Multi-pass membrane protein</topology>
    </subcellularLocation>
</comment>
<keyword evidence="10" id="KW-1185">Reference proteome</keyword>
<evidence type="ECO:0000256" key="2">
    <source>
        <dbReference type="ARBA" id="ARBA00022475"/>
    </source>
</evidence>
<evidence type="ECO:0000256" key="1">
    <source>
        <dbReference type="ARBA" id="ARBA00004651"/>
    </source>
</evidence>
<proteinExistence type="predicted"/>
<name>A0A365TX52_9GAMM</name>
<comment type="caution">
    <text evidence="9">The sequence shown here is derived from an EMBL/GenBank/DDBJ whole genome shotgun (WGS) entry which is preliminary data.</text>
</comment>
<dbReference type="GO" id="GO:0004713">
    <property type="term" value="F:protein tyrosine kinase activity"/>
    <property type="evidence" value="ECO:0007669"/>
    <property type="project" value="TreeGrafter"/>
</dbReference>
<sequence>MNQSSPYEPQRNPSNDEISLVDLAKIMVKRWKTMVLVFLVVVLGALAYALLTDRSYEYVSIYQVAEEAPGRALEAPASVLAKVSNLYLGPETRELRESAGLERLPFEVAVAHPSDTLLIRLGSEANADNSELVTQMHEALLARMTEGQQERVEKHRASLEQQLSNAERALEAVEQSTSERAGELIASYTQRLAGIQQDLTQLSEGEVVQVAVQSLEPAGTGRSLIMVLAIVLGGMLAVIGVFIFEFGSIVRASLKKEKAGKTS</sequence>
<evidence type="ECO:0000256" key="5">
    <source>
        <dbReference type="ARBA" id="ARBA00023136"/>
    </source>
</evidence>
<dbReference type="AlphaFoldDB" id="A0A365TX52"/>
<gene>
    <name evidence="9" type="ORF">DQ400_03470</name>
</gene>
<feature type="coiled-coil region" evidence="6">
    <location>
        <begin position="149"/>
        <end position="179"/>
    </location>
</feature>
<evidence type="ECO:0000256" key="6">
    <source>
        <dbReference type="SAM" id="Coils"/>
    </source>
</evidence>
<dbReference type="Proteomes" id="UP000252204">
    <property type="component" value="Unassembled WGS sequence"/>
</dbReference>
<evidence type="ECO:0000256" key="3">
    <source>
        <dbReference type="ARBA" id="ARBA00022692"/>
    </source>
</evidence>
<evidence type="ECO:0000313" key="9">
    <source>
        <dbReference type="EMBL" id="RBI69748.1"/>
    </source>
</evidence>
<dbReference type="PANTHER" id="PTHR32309">
    <property type="entry name" value="TYROSINE-PROTEIN KINASE"/>
    <property type="match status" value="1"/>
</dbReference>
<keyword evidence="2" id="KW-1003">Cell membrane</keyword>
<dbReference type="Pfam" id="PF02706">
    <property type="entry name" value="Wzz"/>
    <property type="match status" value="1"/>
</dbReference>
<dbReference type="PANTHER" id="PTHR32309:SF13">
    <property type="entry name" value="FERRIC ENTEROBACTIN TRANSPORT PROTEIN FEPE"/>
    <property type="match status" value="1"/>
</dbReference>
<protein>
    <submittedName>
        <fullName evidence="9">Lipopolysaccharide biosynthesis protein</fullName>
    </submittedName>
</protein>
<dbReference type="EMBL" id="QNTU01000001">
    <property type="protein sequence ID" value="RBI69748.1"/>
    <property type="molecule type" value="Genomic_DNA"/>
</dbReference>
<dbReference type="InterPro" id="IPR050445">
    <property type="entry name" value="Bact_polysacc_biosynth/exp"/>
</dbReference>
<organism evidence="9 10">
    <name type="scientific">Vreelandella sulfidaeris</name>
    <dbReference type="NCBI Taxonomy" id="115553"/>
    <lineage>
        <taxon>Bacteria</taxon>
        <taxon>Pseudomonadati</taxon>
        <taxon>Pseudomonadota</taxon>
        <taxon>Gammaproteobacteria</taxon>
        <taxon>Oceanospirillales</taxon>
        <taxon>Halomonadaceae</taxon>
        <taxon>Vreelandella</taxon>
    </lineage>
</organism>
<keyword evidence="3 7" id="KW-0812">Transmembrane</keyword>
<keyword evidence="6" id="KW-0175">Coiled coil</keyword>
<accession>A0A365TX52</accession>
<evidence type="ECO:0000256" key="4">
    <source>
        <dbReference type="ARBA" id="ARBA00022989"/>
    </source>
</evidence>